<evidence type="ECO:0000256" key="3">
    <source>
        <dbReference type="ARBA" id="ARBA00023163"/>
    </source>
</evidence>
<dbReference type="SMART" id="SM00421">
    <property type="entry name" value="HTH_LUXR"/>
    <property type="match status" value="1"/>
</dbReference>
<evidence type="ECO:0000256" key="2">
    <source>
        <dbReference type="ARBA" id="ARBA00023125"/>
    </source>
</evidence>
<feature type="domain" description="HTH luxR-type" evidence="4">
    <location>
        <begin position="273"/>
        <end position="339"/>
    </location>
</feature>
<dbReference type="PANTHER" id="PTHR44688">
    <property type="entry name" value="DNA-BINDING TRANSCRIPTIONAL ACTIVATOR DEVR_DOSR"/>
    <property type="match status" value="1"/>
</dbReference>
<gene>
    <name evidence="5" type="ORF">ACFFIA_04530</name>
</gene>
<dbReference type="SUPFAM" id="SSF46894">
    <property type="entry name" value="C-terminal effector domain of the bipartite response regulators"/>
    <property type="match status" value="1"/>
</dbReference>
<dbReference type="InterPro" id="IPR036388">
    <property type="entry name" value="WH-like_DNA-bd_sf"/>
</dbReference>
<dbReference type="CDD" id="cd06170">
    <property type="entry name" value="LuxR_C_like"/>
    <property type="match status" value="1"/>
</dbReference>
<dbReference type="Pfam" id="PF00196">
    <property type="entry name" value="GerE"/>
    <property type="match status" value="1"/>
</dbReference>
<dbReference type="PRINTS" id="PR00038">
    <property type="entry name" value="HTHLUXR"/>
</dbReference>
<dbReference type="InterPro" id="IPR016032">
    <property type="entry name" value="Sig_transdc_resp-reg_C-effctor"/>
</dbReference>
<keyword evidence="1" id="KW-0805">Transcription regulation</keyword>
<dbReference type="Gene3D" id="3.30.450.40">
    <property type="match status" value="1"/>
</dbReference>
<dbReference type="EMBL" id="JBHLUH010000005">
    <property type="protein sequence ID" value="MFC0526918.1"/>
    <property type="molecule type" value="Genomic_DNA"/>
</dbReference>
<organism evidence="5 6">
    <name type="scientific">Phytohabitans kaempferiae</name>
    <dbReference type="NCBI Taxonomy" id="1620943"/>
    <lineage>
        <taxon>Bacteria</taxon>
        <taxon>Bacillati</taxon>
        <taxon>Actinomycetota</taxon>
        <taxon>Actinomycetes</taxon>
        <taxon>Micromonosporales</taxon>
        <taxon>Micromonosporaceae</taxon>
    </lineage>
</organism>
<accession>A0ABV6LXF5</accession>
<dbReference type="Gene3D" id="1.10.10.10">
    <property type="entry name" value="Winged helix-like DNA-binding domain superfamily/Winged helix DNA-binding domain"/>
    <property type="match status" value="1"/>
</dbReference>
<evidence type="ECO:0000313" key="5">
    <source>
        <dbReference type="EMBL" id="MFC0526918.1"/>
    </source>
</evidence>
<dbReference type="RefSeq" id="WP_377245792.1">
    <property type="nucleotide sequence ID" value="NZ_JBHLUH010000005.1"/>
</dbReference>
<keyword evidence="2" id="KW-0238">DNA-binding</keyword>
<dbReference type="InterPro" id="IPR029016">
    <property type="entry name" value="GAF-like_dom_sf"/>
</dbReference>
<reference evidence="5 6" key="1">
    <citation type="submission" date="2024-09" db="EMBL/GenBank/DDBJ databases">
        <authorList>
            <person name="Sun Q."/>
            <person name="Mori K."/>
        </authorList>
    </citation>
    <scope>NUCLEOTIDE SEQUENCE [LARGE SCALE GENOMIC DNA]</scope>
    <source>
        <strain evidence="5 6">TBRC 3947</strain>
    </source>
</reference>
<proteinExistence type="predicted"/>
<keyword evidence="3" id="KW-0804">Transcription</keyword>
<comment type="caution">
    <text evidence="5">The sequence shown here is derived from an EMBL/GenBank/DDBJ whole genome shotgun (WGS) entry which is preliminary data.</text>
</comment>
<evidence type="ECO:0000313" key="6">
    <source>
        <dbReference type="Proteomes" id="UP001589867"/>
    </source>
</evidence>
<dbReference type="Proteomes" id="UP001589867">
    <property type="component" value="Unassembled WGS sequence"/>
</dbReference>
<dbReference type="InterPro" id="IPR000792">
    <property type="entry name" value="Tscrpt_reg_LuxR_C"/>
</dbReference>
<evidence type="ECO:0000256" key="1">
    <source>
        <dbReference type="ARBA" id="ARBA00023015"/>
    </source>
</evidence>
<name>A0ABV6LXF5_9ACTN</name>
<protein>
    <submittedName>
        <fullName evidence="5">LuxR C-terminal-related transcriptional regulator</fullName>
    </submittedName>
</protein>
<dbReference type="PROSITE" id="PS50043">
    <property type="entry name" value="HTH_LUXR_2"/>
    <property type="match status" value="1"/>
</dbReference>
<dbReference type="PANTHER" id="PTHR44688:SF16">
    <property type="entry name" value="DNA-BINDING TRANSCRIPTIONAL ACTIVATOR DEVR_DOSR"/>
    <property type="match status" value="1"/>
</dbReference>
<keyword evidence="6" id="KW-1185">Reference proteome</keyword>
<sequence>MRAIQTQTRDRVLRVAESAPDLTWLLRQSAAALGRAVPVEGWCGFTLDPGTLVKTTGVHATQLSPALLGRLFELEYHPGDANLFADLAREQRPTAVLTDRGASSRYHEVLRPSGYGQELRLVLLDRGTAWGGFVFLREPGSPPFTPAESRFVATLGRHLARGVRRILLRAAPPETGQAAHPGLLLLDERYRVASSTAGTDALLADLAGGSAHPRGLPTAVYAVAAKAIPGQAPASVRVPTRHGGWATLYGWRLADPSRIAISIERSRPEAVTTLALDGYGLSARERQIVELLLAGRSTREVATDLYLSPHTVRDHIKTIFAKTGVRSRPELTAALRPVG</sequence>
<dbReference type="SUPFAM" id="SSF55781">
    <property type="entry name" value="GAF domain-like"/>
    <property type="match status" value="1"/>
</dbReference>
<evidence type="ECO:0000259" key="4">
    <source>
        <dbReference type="PROSITE" id="PS50043"/>
    </source>
</evidence>